<evidence type="ECO:0000256" key="1">
    <source>
        <dbReference type="SAM" id="MobiDB-lite"/>
    </source>
</evidence>
<dbReference type="PANTHER" id="PTHR34618">
    <property type="entry name" value="SURFACE PROTEIN MAS1, PUTATIVE-RELATED"/>
    <property type="match status" value="1"/>
</dbReference>
<accession>A0AAV9X4T7</accession>
<feature type="region of interest" description="Disordered" evidence="1">
    <location>
        <begin position="276"/>
        <end position="312"/>
    </location>
</feature>
<evidence type="ECO:0000313" key="3">
    <source>
        <dbReference type="EMBL" id="KAK6535354.1"/>
    </source>
</evidence>
<dbReference type="Proteomes" id="UP001365542">
    <property type="component" value="Unassembled WGS sequence"/>
</dbReference>
<dbReference type="EMBL" id="JAVHJO010000010">
    <property type="protein sequence ID" value="KAK6535354.1"/>
    <property type="molecule type" value="Genomic_DNA"/>
</dbReference>
<feature type="compositionally biased region" description="Basic and acidic residues" evidence="1">
    <location>
        <begin position="278"/>
        <end position="291"/>
    </location>
</feature>
<proteinExistence type="predicted"/>
<gene>
    <name evidence="3" type="ORF">TWF694_001816</name>
</gene>
<keyword evidence="2" id="KW-0732">Signal</keyword>
<feature type="signal peptide" evidence="2">
    <location>
        <begin position="1"/>
        <end position="23"/>
    </location>
</feature>
<protein>
    <submittedName>
        <fullName evidence="3">Uncharacterized protein</fullName>
    </submittedName>
</protein>
<feature type="chain" id="PRO_5043440832" evidence="2">
    <location>
        <begin position="24"/>
        <end position="346"/>
    </location>
</feature>
<comment type="caution">
    <text evidence="3">The sequence shown here is derived from an EMBL/GenBank/DDBJ whole genome shotgun (WGS) entry which is preliminary data.</text>
</comment>
<dbReference type="InterPro" id="IPR021476">
    <property type="entry name" value="Egh16-like"/>
</dbReference>
<name>A0AAV9X4T7_9PEZI</name>
<evidence type="ECO:0000313" key="4">
    <source>
        <dbReference type="Proteomes" id="UP001365542"/>
    </source>
</evidence>
<sequence length="346" mass="37624">MITIKVSPAVAAAILASISQVSAHCRFVEAWGDHNPGIKGGALAYLYEFPVKAGYDQYPYQWDTAVFSNPPVPPCCTSPYVSFKRKWLPQGCGADLHNVFDYYAKVDKNGITPPAYANLEPSNPLLWNIRNYNYFQRPLVEGAMIQTEVEIKRNAASGKISRCSPGGWINIVIWQVNDDGAGPFRCRIDTTGTGQHFGGWVPTILTQPPGTQAGYSVNPGTNSNYHNLKVKLPPGARCKGSFGKFDNVCLMRCENYAVNGPFGGCLPFQIIEPAGAEPKPKEKPHPHKEVTDPGYDVGSGNYKENYGGNMANTKRDIRGARAQLAARIADAKADVESAPAVEAQAE</sequence>
<evidence type="ECO:0000256" key="2">
    <source>
        <dbReference type="SAM" id="SignalP"/>
    </source>
</evidence>
<organism evidence="3 4">
    <name type="scientific">Orbilia ellipsospora</name>
    <dbReference type="NCBI Taxonomy" id="2528407"/>
    <lineage>
        <taxon>Eukaryota</taxon>
        <taxon>Fungi</taxon>
        <taxon>Dikarya</taxon>
        <taxon>Ascomycota</taxon>
        <taxon>Pezizomycotina</taxon>
        <taxon>Orbiliomycetes</taxon>
        <taxon>Orbiliales</taxon>
        <taxon>Orbiliaceae</taxon>
        <taxon>Orbilia</taxon>
    </lineage>
</organism>
<dbReference type="PANTHER" id="PTHR34618:SF4">
    <property type="entry name" value="CAS1"/>
    <property type="match status" value="1"/>
</dbReference>
<dbReference type="AlphaFoldDB" id="A0AAV9X4T7"/>
<keyword evidence="4" id="KW-1185">Reference proteome</keyword>
<reference evidence="3 4" key="1">
    <citation type="submission" date="2019-10" db="EMBL/GenBank/DDBJ databases">
        <authorList>
            <person name="Palmer J.M."/>
        </authorList>
    </citation>
    <scope>NUCLEOTIDE SEQUENCE [LARGE SCALE GENOMIC DNA]</scope>
    <source>
        <strain evidence="3 4">TWF694</strain>
    </source>
</reference>
<dbReference type="Pfam" id="PF11327">
    <property type="entry name" value="Egh16-like"/>
    <property type="match status" value="1"/>
</dbReference>